<organism evidence="2 3">
    <name type="scientific">Pseudomonas fluorescens</name>
    <dbReference type="NCBI Taxonomy" id="294"/>
    <lineage>
        <taxon>Bacteria</taxon>
        <taxon>Pseudomonadati</taxon>
        <taxon>Pseudomonadota</taxon>
        <taxon>Gammaproteobacteria</taxon>
        <taxon>Pseudomonadales</taxon>
        <taxon>Pseudomonadaceae</taxon>
        <taxon>Pseudomonas</taxon>
    </lineage>
</organism>
<reference evidence="2 3" key="1">
    <citation type="submission" date="2018-06" db="EMBL/GenBank/DDBJ databases">
        <authorList>
            <consortium name="Pathogen Informatics"/>
            <person name="Doyle S."/>
        </authorList>
    </citation>
    <scope>NUCLEOTIDE SEQUENCE [LARGE SCALE GENOMIC DNA]</scope>
    <source>
        <strain evidence="2 3">NCTC10038</strain>
    </source>
</reference>
<dbReference type="Proteomes" id="UP000248640">
    <property type="component" value="Chromosome 1"/>
</dbReference>
<proteinExistence type="predicted"/>
<dbReference type="AlphaFoldDB" id="A0A379J9G2"/>
<accession>A0A379J9G2</accession>
<gene>
    <name evidence="2" type="ORF">NCTC10038_03123</name>
</gene>
<protein>
    <submittedName>
        <fullName evidence="2">Phosphoglycerate mutase family protein</fullName>
    </submittedName>
</protein>
<evidence type="ECO:0000313" key="2">
    <source>
        <dbReference type="EMBL" id="SQF91697.1"/>
    </source>
</evidence>
<evidence type="ECO:0000259" key="1">
    <source>
        <dbReference type="Pfam" id="PF24745"/>
    </source>
</evidence>
<feature type="domain" description="DUF7693" evidence="1">
    <location>
        <begin position="1"/>
        <end position="41"/>
    </location>
</feature>
<dbReference type="Pfam" id="PF24745">
    <property type="entry name" value="DUF7693"/>
    <property type="match status" value="1"/>
</dbReference>
<name>A0A379J9G2_PSEFL</name>
<dbReference type="EMBL" id="LS483372">
    <property type="protein sequence ID" value="SQF91697.1"/>
    <property type="molecule type" value="Genomic_DNA"/>
</dbReference>
<evidence type="ECO:0000313" key="3">
    <source>
        <dbReference type="Proteomes" id="UP000248640"/>
    </source>
</evidence>
<sequence>MRRIGQQSWAEICCGLMTVEADGWVFTFYNDCDTLDYCDSC</sequence>
<dbReference type="InterPro" id="IPR056110">
    <property type="entry name" value="DUF7693"/>
</dbReference>